<dbReference type="Proteomes" id="UP000238823">
    <property type="component" value="Unassembled WGS sequence"/>
</dbReference>
<evidence type="ECO:0000256" key="10">
    <source>
        <dbReference type="ARBA" id="ARBA00023136"/>
    </source>
</evidence>
<feature type="transmembrane region" description="Helical" evidence="14">
    <location>
        <begin position="395"/>
        <end position="417"/>
    </location>
</feature>
<feature type="transmembrane region" description="Helical" evidence="14">
    <location>
        <begin position="373"/>
        <end position="389"/>
    </location>
</feature>
<sequence length="475" mass="49686">MSRTQAILWTLVAYQLAMVAIGVIAQRLAKDDSDYFLGGRSLGPVVAALSASASSSSVWTLIGVSGFAYGFGLAAIWLLPACVGGFALNWFVLAPALRRVAREQGAITVTELLAGPPGSERRRAVITVASLIILLSLLTYVAAQFQGAGKAFADTFDMRFEWALLLGGGIVVLYTMLGGFWAVSLTDTLQGLMMVVAAILLPVAALYELGPAGILASLDSDGQGLWAAATKGLPGAAAIGFVLGLLGIGLGYPGQPHVVNRFMALRDERGVVVGRRISLSWAVLIYAGMIVLGWSVRALAPDLASREDAFLRGTELLLSPVLAGIMVAALLSAIMSTADSQLLVAASTISHDLLGDAGAAQLDPRAQLRRSRATVLAVSTGALLVALWVDETIFSSVLFAWTAMGSAFGPLLLVTVWRGRPRAWAVLAAMLAGFALSVAAHLWSVTNGGVFERVLPFVVALALAYAGTDRRPGPR</sequence>
<feature type="domain" description="Cyclic nucleotide-binding" evidence="15">
    <location>
        <begin position="374"/>
        <end position="428"/>
    </location>
</feature>
<evidence type="ECO:0000256" key="9">
    <source>
        <dbReference type="ARBA" id="ARBA00023065"/>
    </source>
</evidence>
<evidence type="ECO:0000256" key="5">
    <source>
        <dbReference type="ARBA" id="ARBA00022692"/>
    </source>
</evidence>
<keyword evidence="9 14" id="KW-0406">Ion transport</keyword>
<name>A0A2S9XX11_9BACT</name>
<dbReference type="PANTHER" id="PTHR48086:SF3">
    <property type="entry name" value="SODIUM_PROLINE SYMPORTER"/>
    <property type="match status" value="1"/>
</dbReference>
<dbReference type="OrthoDB" id="9789704at2"/>
<dbReference type="InterPro" id="IPR038377">
    <property type="entry name" value="Na/Glc_symporter_sf"/>
</dbReference>
<comment type="catalytic activity">
    <reaction evidence="12">
        <text>L-proline(in) + Na(+)(in) = L-proline(out) + Na(+)(out)</text>
        <dbReference type="Rhea" id="RHEA:28967"/>
        <dbReference type="ChEBI" id="CHEBI:29101"/>
        <dbReference type="ChEBI" id="CHEBI:60039"/>
    </reaction>
</comment>
<evidence type="ECO:0000256" key="14">
    <source>
        <dbReference type="RuleBase" id="RU366012"/>
    </source>
</evidence>
<dbReference type="RefSeq" id="WP_106093541.1">
    <property type="nucleotide sequence ID" value="NZ_PVNL01000130.1"/>
</dbReference>
<feature type="transmembrane region" description="Helical" evidence="14">
    <location>
        <begin position="195"/>
        <end position="215"/>
    </location>
</feature>
<comment type="function">
    <text evidence="14">Catalyzes the sodium-dependent uptake of extracellular L-proline.</text>
</comment>
<feature type="transmembrane region" description="Helical" evidence="14">
    <location>
        <begin position="235"/>
        <end position="252"/>
    </location>
</feature>
<evidence type="ECO:0000256" key="6">
    <source>
        <dbReference type="ARBA" id="ARBA00022847"/>
    </source>
</evidence>
<feature type="transmembrane region" description="Helical" evidence="14">
    <location>
        <begin position="124"/>
        <end position="142"/>
    </location>
</feature>
<evidence type="ECO:0000256" key="7">
    <source>
        <dbReference type="ARBA" id="ARBA00022989"/>
    </source>
</evidence>
<comment type="caution">
    <text evidence="16">The sequence shown here is derived from an EMBL/GenBank/DDBJ whole genome shotgun (WGS) entry which is preliminary data.</text>
</comment>
<dbReference type="CDD" id="cd11475">
    <property type="entry name" value="SLC5sbd_PutP"/>
    <property type="match status" value="1"/>
</dbReference>
<dbReference type="InterPro" id="IPR011851">
    <property type="entry name" value="Na/Pro_symporter"/>
</dbReference>
<keyword evidence="6 14" id="KW-0769">Symport</keyword>
<dbReference type="GO" id="GO:0005886">
    <property type="term" value="C:plasma membrane"/>
    <property type="evidence" value="ECO:0007669"/>
    <property type="project" value="UniProtKB-SubCell"/>
</dbReference>
<feature type="transmembrane region" description="Helical" evidence="14">
    <location>
        <begin position="273"/>
        <end position="296"/>
    </location>
</feature>
<proteinExistence type="inferred from homology"/>
<keyword evidence="3 14" id="KW-0813">Transport</keyword>
<feature type="transmembrane region" description="Helical" evidence="14">
    <location>
        <begin position="6"/>
        <end position="29"/>
    </location>
</feature>
<dbReference type="EMBL" id="PVNL01000130">
    <property type="protein sequence ID" value="PRP97374.1"/>
    <property type="molecule type" value="Genomic_DNA"/>
</dbReference>
<keyword evidence="8 14" id="KW-0915">Sodium</keyword>
<dbReference type="Gene3D" id="1.20.1730.10">
    <property type="entry name" value="Sodium/glucose cotransporter"/>
    <property type="match status" value="1"/>
</dbReference>
<comment type="subcellular location">
    <subcellularLocation>
        <location evidence="1 14">Cell membrane</location>
        <topology evidence="1 14">Multi-pass membrane protein</topology>
    </subcellularLocation>
</comment>
<dbReference type="InterPro" id="IPR001734">
    <property type="entry name" value="Na/solute_symporter"/>
</dbReference>
<keyword evidence="4 14" id="KW-1003">Cell membrane</keyword>
<evidence type="ECO:0000256" key="13">
    <source>
        <dbReference type="RuleBase" id="RU362091"/>
    </source>
</evidence>
<keyword evidence="11 14" id="KW-0739">Sodium transport</keyword>
<organism evidence="16 17">
    <name type="scientific">Enhygromyxa salina</name>
    <dbReference type="NCBI Taxonomy" id="215803"/>
    <lineage>
        <taxon>Bacteria</taxon>
        <taxon>Pseudomonadati</taxon>
        <taxon>Myxococcota</taxon>
        <taxon>Polyangia</taxon>
        <taxon>Nannocystales</taxon>
        <taxon>Nannocystaceae</taxon>
        <taxon>Enhygromyxa</taxon>
    </lineage>
</organism>
<keyword evidence="7 14" id="KW-1133">Transmembrane helix</keyword>
<dbReference type="PROSITE" id="PS50283">
    <property type="entry name" value="NA_SOLUT_SYMP_3"/>
    <property type="match status" value="1"/>
</dbReference>
<accession>A0A2S9XX11</accession>
<gene>
    <name evidence="16" type="primary">putP_3</name>
    <name evidence="16" type="ORF">ENSA7_67240</name>
</gene>
<evidence type="ECO:0000256" key="4">
    <source>
        <dbReference type="ARBA" id="ARBA00022475"/>
    </source>
</evidence>
<comment type="similarity">
    <text evidence="2 13">Belongs to the sodium:solute symporter (SSF) (TC 2.A.21) family.</text>
</comment>
<feature type="transmembrane region" description="Helical" evidence="14">
    <location>
        <begin position="162"/>
        <end position="183"/>
    </location>
</feature>
<dbReference type="NCBIfam" id="TIGR00813">
    <property type="entry name" value="sss"/>
    <property type="match status" value="1"/>
</dbReference>
<evidence type="ECO:0000256" key="1">
    <source>
        <dbReference type="ARBA" id="ARBA00004651"/>
    </source>
</evidence>
<feature type="transmembrane region" description="Helical" evidence="14">
    <location>
        <begin position="424"/>
        <end position="444"/>
    </location>
</feature>
<reference evidence="16 17" key="1">
    <citation type="submission" date="2018-03" db="EMBL/GenBank/DDBJ databases">
        <title>Draft Genome Sequences of the Obligatory Marine Myxobacteria Enhygromyxa salina SWB007.</title>
        <authorList>
            <person name="Poehlein A."/>
            <person name="Moghaddam J.A."/>
            <person name="Harms H."/>
            <person name="Alanjari M."/>
            <person name="Koenig G.M."/>
            <person name="Daniel R."/>
            <person name="Schaeberle T.F."/>
        </authorList>
    </citation>
    <scope>NUCLEOTIDE SEQUENCE [LARGE SCALE GENOMIC DNA]</scope>
    <source>
        <strain evidence="16 17">SWB007</strain>
    </source>
</reference>
<keyword evidence="10 14" id="KW-0472">Membrane</keyword>
<dbReference type="PROSITE" id="PS50042">
    <property type="entry name" value="CNMP_BINDING_3"/>
    <property type="match status" value="1"/>
</dbReference>
<evidence type="ECO:0000256" key="3">
    <source>
        <dbReference type="ARBA" id="ARBA00022448"/>
    </source>
</evidence>
<protein>
    <recommendedName>
        <fullName evidence="14">Sodium/proline symporter</fullName>
    </recommendedName>
    <alternativeName>
        <fullName evidence="14">Proline permease</fullName>
    </alternativeName>
</protein>
<feature type="transmembrane region" description="Helical" evidence="14">
    <location>
        <begin position="450"/>
        <end position="468"/>
    </location>
</feature>
<dbReference type="GO" id="GO:0031402">
    <property type="term" value="F:sodium ion binding"/>
    <property type="evidence" value="ECO:0007669"/>
    <property type="project" value="UniProtKB-UniRule"/>
</dbReference>
<keyword evidence="5 14" id="KW-0812">Transmembrane</keyword>
<dbReference type="Pfam" id="PF00474">
    <property type="entry name" value="SSF"/>
    <property type="match status" value="1"/>
</dbReference>
<keyword evidence="14" id="KW-0029">Amino-acid transport</keyword>
<dbReference type="AlphaFoldDB" id="A0A2S9XX11"/>
<evidence type="ECO:0000256" key="12">
    <source>
        <dbReference type="ARBA" id="ARBA00033708"/>
    </source>
</evidence>
<dbReference type="InterPro" id="IPR000595">
    <property type="entry name" value="cNMP-bd_dom"/>
</dbReference>
<dbReference type="GO" id="GO:0005298">
    <property type="term" value="F:proline:sodium symporter activity"/>
    <property type="evidence" value="ECO:0007669"/>
    <property type="project" value="UniProtKB-UniRule"/>
</dbReference>
<feature type="transmembrane region" description="Helical" evidence="14">
    <location>
        <begin position="68"/>
        <end position="92"/>
    </location>
</feature>
<evidence type="ECO:0000256" key="8">
    <source>
        <dbReference type="ARBA" id="ARBA00023053"/>
    </source>
</evidence>
<evidence type="ECO:0000313" key="16">
    <source>
        <dbReference type="EMBL" id="PRP97374.1"/>
    </source>
</evidence>
<evidence type="ECO:0000313" key="17">
    <source>
        <dbReference type="Proteomes" id="UP000238823"/>
    </source>
</evidence>
<feature type="transmembrane region" description="Helical" evidence="14">
    <location>
        <begin position="316"/>
        <end position="334"/>
    </location>
</feature>
<dbReference type="GO" id="GO:0015824">
    <property type="term" value="P:proline transport"/>
    <property type="evidence" value="ECO:0007669"/>
    <property type="project" value="UniProtKB-UniRule"/>
</dbReference>
<evidence type="ECO:0000256" key="11">
    <source>
        <dbReference type="ARBA" id="ARBA00023201"/>
    </source>
</evidence>
<dbReference type="PANTHER" id="PTHR48086">
    <property type="entry name" value="SODIUM/PROLINE SYMPORTER-RELATED"/>
    <property type="match status" value="1"/>
</dbReference>
<evidence type="ECO:0000256" key="2">
    <source>
        <dbReference type="ARBA" id="ARBA00006434"/>
    </source>
</evidence>
<evidence type="ECO:0000259" key="15">
    <source>
        <dbReference type="PROSITE" id="PS50042"/>
    </source>
</evidence>
<dbReference type="InterPro" id="IPR050277">
    <property type="entry name" value="Sodium:Solute_Symporter"/>
</dbReference>